<dbReference type="EMBL" id="JBHSIV010000006">
    <property type="protein sequence ID" value="MFC5062016.1"/>
    <property type="molecule type" value="Genomic_DNA"/>
</dbReference>
<dbReference type="Proteomes" id="UP001595947">
    <property type="component" value="Unassembled WGS sequence"/>
</dbReference>
<accession>A0ABV9YJF3</accession>
<reference evidence="3" key="1">
    <citation type="journal article" date="2019" name="Int. J. Syst. Evol. Microbiol.">
        <title>The Global Catalogue of Microorganisms (GCM) 10K type strain sequencing project: providing services to taxonomists for standard genome sequencing and annotation.</title>
        <authorList>
            <consortium name="The Broad Institute Genomics Platform"/>
            <consortium name="The Broad Institute Genome Sequencing Center for Infectious Disease"/>
            <person name="Wu L."/>
            <person name="Ma J."/>
        </authorList>
    </citation>
    <scope>NUCLEOTIDE SEQUENCE [LARGE SCALE GENOMIC DNA]</scope>
    <source>
        <strain evidence="3">CGMCC 4.7093</strain>
    </source>
</reference>
<dbReference type="RefSeq" id="WP_378035369.1">
    <property type="nucleotide sequence ID" value="NZ_JBHSIV010000006.1"/>
</dbReference>
<evidence type="ECO:0000256" key="1">
    <source>
        <dbReference type="SAM" id="Phobius"/>
    </source>
</evidence>
<feature type="transmembrane region" description="Helical" evidence="1">
    <location>
        <begin position="79"/>
        <end position="97"/>
    </location>
</feature>
<evidence type="ECO:0000313" key="2">
    <source>
        <dbReference type="EMBL" id="MFC5062016.1"/>
    </source>
</evidence>
<keyword evidence="1" id="KW-0472">Membrane</keyword>
<keyword evidence="3" id="KW-1185">Reference proteome</keyword>
<proteinExistence type="predicted"/>
<protein>
    <recommendedName>
        <fullName evidence="4">DoxX family membrane protein</fullName>
    </recommendedName>
</protein>
<feature type="transmembrane region" description="Helical" evidence="1">
    <location>
        <begin position="15"/>
        <end position="34"/>
    </location>
</feature>
<evidence type="ECO:0000313" key="3">
    <source>
        <dbReference type="Proteomes" id="UP001595947"/>
    </source>
</evidence>
<gene>
    <name evidence="2" type="ORF">ACFPBZ_07355</name>
</gene>
<dbReference type="PANTHER" id="PTHR36974:SF1">
    <property type="entry name" value="DOXX FAMILY MEMBRANE PROTEIN"/>
    <property type="match status" value="1"/>
</dbReference>
<name>A0ABV9YJF3_9PSEU</name>
<feature type="transmembrane region" description="Helical" evidence="1">
    <location>
        <begin position="117"/>
        <end position="134"/>
    </location>
</feature>
<sequence length="137" mass="14810">MSTAPERPTSPLQDLARVGLGTFLAAAGLSHLTFARKGFRAQVPDFVPLDVDDTVVISGCAEVALGSALVLFPKERVKIGTIAAVFFAAVFPGNIAQWRHRRDGLGLNSDRMRFLRLFAQPVPIAVALWSTGVLPRR</sequence>
<keyword evidence="1" id="KW-0812">Transmembrane</keyword>
<organism evidence="2 3">
    <name type="scientific">Actinomycetospora atypica</name>
    <dbReference type="NCBI Taxonomy" id="1290095"/>
    <lineage>
        <taxon>Bacteria</taxon>
        <taxon>Bacillati</taxon>
        <taxon>Actinomycetota</taxon>
        <taxon>Actinomycetes</taxon>
        <taxon>Pseudonocardiales</taxon>
        <taxon>Pseudonocardiaceae</taxon>
        <taxon>Actinomycetospora</taxon>
    </lineage>
</organism>
<evidence type="ECO:0008006" key="4">
    <source>
        <dbReference type="Google" id="ProtNLM"/>
    </source>
</evidence>
<dbReference type="PANTHER" id="PTHR36974">
    <property type="entry name" value="MEMBRANE PROTEIN-RELATED"/>
    <property type="match status" value="1"/>
</dbReference>
<comment type="caution">
    <text evidence="2">The sequence shown here is derived from an EMBL/GenBank/DDBJ whole genome shotgun (WGS) entry which is preliminary data.</text>
</comment>
<keyword evidence="1" id="KW-1133">Transmembrane helix</keyword>